<evidence type="ECO:0000313" key="2">
    <source>
        <dbReference type="Proteomes" id="UP000547973"/>
    </source>
</evidence>
<dbReference type="Proteomes" id="UP000547973">
    <property type="component" value="Unassembled WGS sequence"/>
</dbReference>
<accession>A0A7Y9ZGE8</accession>
<evidence type="ECO:0000313" key="1">
    <source>
        <dbReference type="EMBL" id="NYI42896.1"/>
    </source>
</evidence>
<proteinExistence type="predicted"/>
<gene>
    <name evidence="1" type="ORF">BKA03_003070</name>
</gene>
<dbReference type="AlphaFoldDB" id="A0A7Y9ZGE8"/>
<organism evidence="1 2">
    <name type="scientific">Demequina lutea</name>
    <dbReference type="NCBI Taxonomy" id="431489"/>
    <lineage>
        <taxon>Bacteria</taxon>
        <taxon>Bacillati</taxon>
        <taxon>Actinomycetota</taxon>
        <taxon>Actinomycetes</taxon>
        <taxon>Micrococcales</taxon>
        <taxon>Demequinaceae</taxon>
        <taxon>Demequina</taxon>
    </lineage>
</organism>
<sequence>MTGWPLVQAISLRAHVRLAHTLSDGSVSADNKYPERANIAGPDPGVPWVVHLADESGLYRLLAFDFDAHHDTSEAARHDAYALVALLERLGDLPYVVCESGPSGGLHVWLAPRHGLPAATVATLARIASRLYPTLDIAPLTNPTTGGVRPPGSPHRHGGRSTVLFGDLTALTQPTATAGAIERLMAELDAIAPTPAPAETREGLALVDRTGRLYLPGPRTVLGTAATAALRNPVRPDQDASAVLFSCLLGAARARWRYNDLHELLDTAPGLEYARTERHSHHRVPRSPAQQHRLLARHWDRAVRHAAATRLTAPRSGHTDLAPKAALVNAVVAAALSSMAACPGRWTHADAVPKGVGNQRAIDRLVLIELYQRAIDGITTTVRASVRTLAMSLPVGRESVRESLMRLATDGWIGLSEATDGPAAATWSIDPRGVFHREAGSSRSALGLVPNASPLLEVWRQRSELSSTLNLITDLASHDVFTPRALGLQAGYLYAQLHQAGRTTLASLCQVCGLTPAAAQTTLQVLHGAGLALRSGLQWAAAPPEARDRAAQLHGTTGTLAARRRAYQLEQATWAYWLEELALTSKAAPLAVQRQRVVRLANGNTVGLAPYPRRPNRQGDWRKASERIAMLIADDTVAA</sequence>
<comment type="caution">
    <text evidence="1">The sequence shown here is derived from an EMBL/GenBank/DDBJ whole genome shotgun (WGS) entry which is preliminary data.</text>
</comment>
<dbReference type="EMBL" id="JACBZO010000002">
    <property type="protein sequence ID" value="NYI42896.1"/>
    <property type="molecule type" value="Genomic_DNA"/>
</dbReference>
<keyword evidence="2" id="KW-1185">Reference proteome</keyword>
<name>A0A7Y9ZGE8_9MICO</name>
<dbReference type="RefSeq" id="WP_152649585.1">
    <property type="nucleotide sequence ID" value="NZ_BBRC01000010.1"/>
</dbReference>
<protein>
    <submittedName>
        <fullName evidence="1">Uncharacterized protein</fullName>
    </submittedName>
</protein>
<dbReference type="OrthoDB" id="3211423at2"/>
<reference evidence="1 2" key="1">
    <citation type="submission" date="2020-07" db="EMBL/GenBank/DDBJ databases">
        <title>Sequencing the genomes of 1000 actinobacteria strains.</title>
        <authorList>
            <person name="Klenk H.-P."/>
        </authorList>
    </citation>
    <scope>NUCLEOTIDE SEQUENCE [LARGE SCALE GENOMIC DNA]</scope>
    <source>
        <strain evidence="1 2">DSM 19970</strain>
    </source>
</reference>